<sequence>MAAINKNDGESLQFILQISIKNPLLFPFRLIGDKANGVFVTCLTDETTKLKNGDIFLYCEHIKLSGLSCNQVYSVIKYFSMRNNGNISVVIWRNKNKNFESRMKRHWTVNEGLNLVNTKFVNQDECKYDKDEEMVDNDLLNSNQPIKNMNEIEDRKEHDEFTKKHIKMHNYVVVFDEAKCKTTSLLQSKKKYFSDLINKAYYQQNALWICPTCKYHVRSRRLHTIKHDWISSAKRLLPHSASNFFELQRFNDEEDDGEVDEDNLSCGEYSSLL</sequence>
<dbReference type="Proteomes" id="UP000038045">
    <property type="component" value="Unplaced"/>
</dbReference>
<dbReference type="STRING" id="131310.A0A0N4ZAU5"/>
<accession>A0A0N4ZAU5</accession>
<dbReference type="AlphaFoldDB" id="A0A0N4ZAU5"/>
<name>A0A0N4ZAU5_PARTI</name>
<protein>
    <submittedName>
        <fullName evidence="2">C2H2-type domain-containing protein</fullName>
    </submittedName>
</protein>
<proteinExistence type="predicted"/>
<organism evidence="1 2">
    <name type="scientific">Parastrongyloides trichosuri</name>
    <name type="common">Possum-specific nematode worm</name>
    <dbReference type="NCBI Taxonomy" id="131310"/>
    <lineage>
        <taxon>Eukaryota</taxon>
        <taxon>Metazoa</taxon>
        <taxon>Ecdysozoa</taxon>
        <taxon>Nematoda</taxon>
        <taxon>Chromadorea</taxon>
        <taxon>Rhabditida</taxon>
        <taxon>Tylenchina</taxon>
        <taxon>Panagrolaimomorpha</taxon>
        <taxon>Strongyloidoidea</taxon>
        <taxon>Strongyloididae</taxon>
        <taxon>Parastrongyloides</taxon>
    </lineage>
</organism>
<keyword evidence="1" id="KW-1185">Reference proteome</keyword>
<evidence type="ECO:0000313" key="2">
    <source>
        <dbReference type="WBParaSite" id="PTRK_0000465900.1"/>
    </source>
</evidence>
<dbReference type="WBParaSite" id="PTRK_0000465900.1">
    <property type="protein sequence ID" value="PTRK_0000465900.1"/>
    <property type="gene ID" value="PTRK_0000465900"/>
</dbReference>
<reference evidence="2" key="1">
    <citation type="submission" date="2017-02" db="UniProtKB">
        <authorList>
            <consortium name="WormBaseParasite"/>
        </authorList>
    </citation>
    <scope>IDENTIFICATION</scope>
</reference>
<evidence type="ECO:0000313" key="1">
    <source>
        <dbReference type="Proteomes" id="UP000038045"/>
    </source>
</evidence>